<dbReference type="OrthoDB" id="225238at2"/>
<reference evidence="3" key="1">
    <citation type="submission" date="2016-10" db="EMBL/GenBank/DDBJ databases">
        <authorList>
            <person name="Varghese N."/>
            <person name="Submissions S."/>
        </authorList>
    </citation>
    <scope>NUCLEOTIDE SEQUENCE [LARGE SCALE GENOMIC DNA]</scope>
    <source>
        <strain evidence="3">DSM 8987</strain>
    </source>
</reference>
<proteinExistence type="predicted"/>
<dbReference type="STRING" id="57664.SAMN05661003_104120"/>
<feature type="signal peptide" evidence="1">
    <location>
        <begin position="1"/>
        <end position="22"/>
    </location>
</feature>
<dbReference type="Proteomes" id="UP000243205">
    <property type="component" value="Unassembled WGS sequence"/>
</dbReference>
<dbReference type="EMBL" id="FNAQ01000004">
    <property type="protein sequence ID" value="SDE15957.1"/>
    <property type="molecule type" value="Genomic_DNA"/>
</dbReference>
<dbReference type="SUPFAM" id="SSF53850">
    <property type="entry name" value="Periplasmic binding protein-like II"/>
    <property type="match status" value="1"/>
</dbReference>
<dbReference type="PANTHER" id="PTHR35841">
    <property type="entry name" value="PHOSPHONATES-BINDING PERIPLASMIC PROTEIN"/>
    <property type="match status" value="1"/>
</dbReference>
<accession>A0A1G7ANB7</accession>
<evidence type="ECO:0000256" key="1">
    <source>
        <dbReference type="SAM" id="SignalP"/>
    </source>
</evidence>
<name>A0A1G7ANB7_9BACT</name>
<protein>
    <submittedName>
        <fullName evidence="2">Phosphonate transport system substrate-binding protein</fullName>
    </submittedName>
</protein>
<keyword evidence="3" id="KW-1185">Reference proteome</keyword>
<evidence type="ECO:0000313" key="3">
    <source>
        <dbReference type="Proteomes" id="UP000243205"/>
    </source>
</evidence>
<organism evidence="2 3">
    <name type="scientific">Desulfuromonas thiophila</name>
    <dbReference type="NCBI Taxonomy" id="57664"/>
    <lineage>
        <taxon>Bacteria</taxon>
        <taxon>Pseudomonadati</taxon>
        <taxon>Thermodesulfobacteriota</taxon>
        <taxon>Desulfuromonadia</taxon>
        <taxon>Desulfuromonadales</taxon>
        <taxon>Desulfuromonadaceae</taxon>
        <taxon>Desulfuromonas</taxon>
    </lineage>
</organism>
<dbReference type="RefSeq" id="WP_092077196.1">
    <property type="nucleotide sequence ID" value="NZ_CALFZY010000012.1"/>
</dbReference>
<dbReference type="PANTHER" id="PTHR35841:SF1">
    <property type="entry name" value="PHOSPHONATES-BINDING PERIPLASMIC PROTEIN"/>
    <property type="match status" value="1"/>
</dbReference>
<dbReference type="Gene3D" id="3.40.190.10">
    <property type="entry name" value="Periplasmic binding protein-like II"/>
    <property type="match status" value="2"/>
</dbReference>
<evidence type="ECO:0000313" key="2">
    <source>
        <dbReference type="EMBL" id="SDE15957.1"/>
    </source>
</evidence>
<keyword evidence="1" id="KW-0732">Signal</keyword>
<feature type="chain" id="PRO_5017472448" evidence="1">
    <location>
        <begin position="23"/>
        <end position="278"/>
    </location>
</feature>
<dbReference type="Pfam" id="PF12974">
    <property type="entry name" value="Phosphonate-bd"/>
    <property type="match status" value="1"/>
</dbReference>
<gene>
    <name evidence="2" type="ORF">SAMN05661003_104120</name>
</gene>
<sequence>MINRLLLFFALTVLLAAAQPCAASATLRFAPQPTLSLSLTERNFRPFVRLLEEILQRPVELVLKRDYAEIIAALKNDQIDLAYLGPLPYVIASNSDPALEPLLRFTEPDGSASYRCVLVVFGDTPATDLPHPCRVALTQPYSTCGYFMASQLLQQIGRNLETCDYSYAGSHDSAALEVVRGHADLAALKDSIATDYGKLGLRVIAQSEPLPGFLLVGNRRTLDEASFSQLRQQLLTRQALPEVEPLQLIGKNLIAVKAADYATLRQQLQRQPVPGLGQ</sequence>
<dbReference type="AlphaFoldDB" id="A0A1G7ANB7"/>